<reference evidence="1 2" key="1">
    <citation type="submission" date="2019-06" db="EMBL/GenBank/DDBJ databases">
        <title>Tsukamurella conjunctivitidis sp. nov., Tsukamurella assacharolytica sp. nov. and Tsukamurella sputae sp. nov. isolated from patients with conjunctivitis, bacteraemia (lymphoma) and respiratory infection (sputum) in Hong Kong.</title>
        <authorList>
            <person name="Teng J.L.L."/>
            <person name="Lee H.H."/>
            <person name="Fong J.Y.H."/>
            <person name="Fok K.M.N."/>
            <person name="Lau S.K.P."/>
            <person name="Woo P.C.Y."/>
        </authorList>
    </citation>
    <scope>NUCLEOTIDE SEQUENCE [LARGE SCALE GENOMIC DNA]</scope>
    <source>
        <strain evidence="1 2">HKU72</strain>
    </source>
</reference>
<sequence>MAGKTKANAWDVAEAFVSEHIDELRSAETSETIVELIRTSEVMKKAKGVWPKIIAELDKQLDIDFPAMRTREHNERVAHLESVTAGEPVLHLFTAGDAEANSFAICDSEGAVQWYSEFFESDRLSDEDPEASAAGQAVEKALYLARQVREKCHLDGLAVVVHHAHPEPHGLDAKARKASAGGVLVRFAHDSESNPAVEWCREPGYRSWREIKLQNLLATAIVAEPNPDSDSAAEEAVA</sequence>
<dbReference type="Proteomes" id="UP000319375">
    <property type="component" value="Unassembled WGS sequence"/>
</dbReference>
<organism evidence="1 2">
    <name type="scientific">Tsukamurella conjunctivitidis</name>
    <dbReference type="NCBI Taxonomy" id="2592068"/>
    <lineage>
        <taxon>Bacteria</taxon>
        <taxon>Bacillati</taxon>
        <taxon>Actinomycetota</taxon>
        <taxon>Actinomycetes</taxon>
        <taxon>Mycobacteriales</taxon>
        <taxon>Tsukamurellaceae</taxon>
        <taxon>Tsukamurella</taxon>
    </lineage>
</organism>
<dbReference type="AlphaFoldDB" id="A0A5C5RR48"/>
<dbReference type="OrthoDB" id="4407017at2"/>
<evidence type="ECO:0000313" key="2">
    <source>
        <dbReference type="Proteomes" id="UP000319375"/>
    </source>
</evidence>
<proteinExistence type="predicted"/>
<accession>A0A5C5RR48</accession>
<comment type="caution">
    <text evidence="1">The sequence shown here is derived from an EMBL/GenBank/DDBJ whole genome shotgun (WGS) entry which is preliminary data.</text>
</comment>
<protein>
    <submittedName>
        <fullName evidence="1">Uncharacterized protein</fullName>
    </submittedName>
</protein>
<evidence type="ECO:0000313" key="1">
    <source>
        <dbReference type="EMBL" id="TWS25526.1"/>
    </source>
</evidence>
<name>A0A5C5RR48_9ACTN</name>
<dbReference type="EMBL" id="VIGX01000027">
    <property type="protein sequence ID" value="TWS25526.1"/>
    <property type="molecule type" value="Genomic_DNA"/>
</dbReference>
<gene>
    <name evidence="1" type="ORF">FK530_23160</name>
</gene>
<dbReference type="RefSeq" id="WP_114514380.1">
    <property type="nucleotide sequence ID" value="NZ_VIGX01000027.1"/>
</dbReference>
<keyword evidence="2" id="KW-1185">Reference proteome</keyword>